<dbReference type="SUPFAM" id="SSF53649">
    <property type="entry name" value="Alkaline phosphatase-like"/>
    <property type="match status" value="1"/>
</dbReference>
<dbReference type="InterPro" id="IPR017850">
    <property type="entry name" value="Alkaline_phosphatase_core_sf"/>
</dbReference>
<dbReference type="NCBIfam" id="NF009049">
    <property type="entry name" value="PRK12383.1"/>
    <property type="match status" value="1"/>
</dbReference>
<organism evidence="5 6">
    <name type="scientific">Photobacterium atrarenae</name>
    <dbReference type="NCBI Taxonomy" id="865757"/>
    <lineage>
        <taxon>Bacteria</taxon>
        <taxon>Pseudomonadati</taxon>
        <taxon>Pseudomonadota</taxon>
        <taxon>Gammaproteobacteria</taxon>
        <taxon>Vibrionales</taxon>
        <taxon>Vibrionaceae</taxon>
        <taxon>Photobacterium</taxon>
    </lineage>
</organism>
<keyword evidence="5" id="KW-0413">Isomerase</keyword>
<dbReference type="PANTHER" id="PTHR21110:SF0">
    <property type="entry name" value="PHOSPHOPENTOMUTASE"/>
    <property type="match status" value="1"/>
</dbReference>
<dbReference type="InterPro" id="IPR010045">
    <property type="entry name" value="DeoB"/>
</dbReference>
<comment type="similarity">
    <text evidence="1">Belongs to the phosphopentomutase family.</text>
</comment>
<keyword evidence="3" id="KW-0464">Manganese</keyword>
<dbReference type="Gene3D" id="3.40.720.10">
    <property type="entry name" value="Alkaline Phosphatase, subunit A"/>
    <property type="match status" value="1"/>
</dbReference>
<feature type="domain" description="Metalloenzyme" evidence="4">
    <location>
        <begin position="3"/>
        <end position="393"/>
    </location>
</feature>
<dbReference type="RefSeq" id="WP_255391756.1">
    <property type="nucleotide sequence ID" value="NZ_CP101509.1"/>
</dbReference>
<dbReference type="EC" id="5.4.2.7" evidence="5"/>
<evidence type="ECO:0000259" key="4">
    <source>
        <dbReference type="Pfam" id="PF01676"/>
    </source>
</evidence>
<accession>A0ABY5GNL0</accession>
<dbReference type="CDD" id="cd16009">
    <property type="entry name" value="PPM"/>
    <property type="match status" value="1"/>
</dbReference>
<protein>
    <submittedName>
        <fullName evidence="5">Phosphopentomutase</fullName>
        <ecNumber evidence="5">5.4.2.7</ecNumber>
    </submittedName>
</protein>
<dbReference type="GO" id="GO:0008973">
    <property type="term" value="F:phosphopentomutase activity"/>
    <property type="evidence" value="ECO:0007669"/>
    <property type="project" value="UniProtKB-EC"/>
</dbReference>
<keyword evidence="2" id="KW-0479">Metal-binding</keyword>
<evidence type="ECO:0000313" key="6">
    <source>
        <dbReference type="Proteomes" id="UP001057998"/>
    </source>
</evidence>
<evidence type="ECO:0000313" key="5">
    <source>
        <dbReference type="EMBL" id="UTV30400.1"/>
    </source>
</evidence>
<keyword evidence="6" id="KW-1185">Reference proteome</keyword>
<dbReference type="PANTHER" id="PTHR21110">
    <property type="entry name" value="PHOSPHOPENTOMUTASE"/>
    <property type="match status" value="1"/>
</dbReference>
<name>A0ABY5GNL0_9GAMM</name>
<evidence type="ECO:0000256" key="2">
    <source>
        <dbReference type="ARBA" id="ARBA00022723"/>
    </source>
</evidence>
<dbReference type="Gene3D" id="3.30.70.1250">
    <property type="entry name" value="Phosphopentomutase"/>
    <property type="match status" value="1"/>
</dbReference>
<dbReference type="PIRSF" id="PIRSF001491">
    <property type="entry name" value="Ppentomutase"/>
    <property type="match status" value="1"/>
</dbReference>
<dbReference type="Pfam" id="PF01676">
    <property type="entry name" value="Metalloenzyme"/>
    <property type="match status" value="1"/>
</dbReference>
<sequence length="419" mass="45680">MAKFVVVVLDGFGVGEMPDVVDIRPQDRGANTAVKLLDHFPLKTLPTLEKLGLMNITGLTRSRMQPSAIANWGTAKLAHFGCDTFMGHQEIMGTRPKPPLIKPFQESIDAIEQALTQAGYTTARITRDTLQLLLVEGCVVIGDNLEADLGQVYNLTANFNLINFDEVKQIGRIVRGANAVSRNIAFGGLIPSMDQVFNAIETKADKHGQQAYIGVNAPDSGAYDQGFQVVHLGYGVDALTQVPHQLHQVGIHTYLYGKVADIVQNETGTSYTSVVDTDQVFSLLLADLQQHEGFFCANVQETDLSGHQQDPKRYWSILEKADRGLAAVIDTLNRGDVLIVMADHGNDPFIGHTKHTREQVPLMVYSPAITGVQVGYRDTLADIGASVTDFFGAPQPESGRSLLAPLTFNLNPTESHDTE</sequence>
<dbReference type="EMBL" id="CP101509">
    <property type="protein sequence ID" value="UTV30400.1"/>
    <property type="molecule type" value="Genomic_DNA"/>
</dbReference>
<reference evidence="5" key="1">
    <citation type="submission" date="2022-07" db="EMBL/GenBank/DDBJ databases">
        <title>Genome sequencing of Photobacterium atrarenae GJH2-4.</title>
        <authorList>
            <person name="Park S.-J."/>
        </authorList>
    </citation>
    <scope>NUCLEOTIDE SEQUENCE</scope>
    <source>
        <strain evidence="5">GJH2-4</strain>
    </source>
</reference>
<evidence type="ECO:0000256" key="1">
    <source>
        <dbReference type="ARBA" id="ARBA00010373"/>
    </source>
</evidence>
<dbReference type="InterPro" id="IPR006124">
    <property type="entry name" value="Metalloenzyme"/>
</dbReference>
<evidence type="ECO:0000256" key="3">
    <source>
        <dbReference type="ARBA" id="ARBA00023211"/>
    </source>
</evidence>
<gene>
    <name evidence="5" type="ORF">NNL38_17640</name>
</gene>
<proteinExistence type="inferred from homology"/>
<dbReference type="InterPro" id="IPR024052">
    <property type="entry name" value="Phosphopentomutase_DeoB_cap_sf"/>
</dbReference>
<dbReference type="Proteomes" id="UP001057998">
    <property type="component" value="Chromosome 2"/>
</dbReference>